<evidence type="ECO:0000256" key="6">
    <source>
        <dbReference type="ARBA" id="ARBA00023163"/>
    </source>
</evidence>
<proteinExistence type="inferred from homology"/>
<keyword evidence="4 8" id="KW-0805">Transcription regulation</keyword>
<gene>
    <name evidence="8" type="primary">ihfA</name>
    <name evidence="8" type="synonym">himA</name>
    <name evidence="12" type="ordered locus">Bind_3378</name>
</gene>
<organism evidence="12 13">
    <name type="scientific">Beijerinckia indica subsp. indica (strain ATCC 9039 / DSM 1715 / NCIMB 8712)</name>
    <dbReference type="NCBI Taxonomy" id="395963"/>
    <lineage>
        <taxon>Bacteria</taxon>
        <taxon>Pseudomonadati</taxon>
        <taxon>Pseudomonadota</taxon>
        <taxon>Alphaproteobacteria</taxon>
        <taxon>Hyphomicrobiales</taxon>
        <taxon>Beijerinckiaceae</taxon>
        <taxon>Beijerinckia</taxon>
    </lineage>
</organism>
<dbReference type="SMART" id="SM00411">
    <property type="entry name" value="BHL"/>
    <property type="match status" value="1"/>
</dbReference>
<dbReference type="GO" id="GO:0006310">
    <property type="term" value="P:DNA recombination"/>
    <property type="evidence" value="ECO:0007669"/>
    <property type="project" value="UniProtKB-UniRule"/>
</dbReference>
<evidence type="ECO:0000256" key="7">
    <source>
        <dbReference type="ARBA" id="ARBA00023172"/>
    </source>
</evidence>
<evidence type="ECO:0000313" key="13">
    <source>
        <dbReference type="Proteomes" id="UP000001695"/>
    </source>
</evidence>
<dbReference type="Proteomes" id="UP000001695">
    <property type="component" value="Chromosome"/>
</dbReference>
<dbReference type="GO" id="GO:0006355">
    <property type="term" value="P:regulation of DNA-templated transcription"/>
    <property type="evidence" value="ECO:0007669"/>
    <property type="project" value="UniProtKB-UniRule"/>
</dbReference>
<dbReference type="GO" id="GO:0030527">
    <property type="term" value="F:structural constituent of chromatin"/>
    <property type="evidence" value="ECO:0007669"/>
    <property type="project" value="InterPro"/>
</dbReference>
<dbReference type="GO" id="GO:0005829">
    <property type="term" value="C:cytosol"/>
    <property type="evidence" value="ECO:0007669"/>
    <property type="project" value="TreeGrafter"/>
</dbReference>
<dbReference type="PANTHER" id="PTHR33175:SF2">
    <property type="entry name" value="INTEGRATION HOST FACTOR SUBUNIT ALPHA"/>
    <property type="match status" value="1"/>
</dbReference>
<comment type="subunit">
    <text evidence="8 10">Heterodimer of an alpha and a beta chain.</text>
</comment>
<sequence>MVKSASSQAERPVAVSDDTTDGESQTLTRVNLAEAVYRSVGLSRKESAALVQMVLSELSDTLVKGETVKLSSFGSFIIRSKAERIGRNPKTGIEVPITQRRVLVFKPSNVLKAKVNGHTVVEEDD</sequence>
<dbReference type="PANTHER" id="PTHR33175">
    <property type="entry name" value="DNA-BINDING PROTEIN HU"/>
    <property type="match status" value="1"/>
</dbReference>
<evidence type="ECO:0000313" key="12">
    <source>
        <dbReference type="EMBL" id="ACB96935.1"/>
    </source>
</evidence>
<keyword evidence="5 8" id="KW-0238">DNA-binding</keyword>
<dbReference type="Pfam" id="PF00216">
    <property type="entry name" value="Bac_DNA_binding"/>
    <property type="match status" value="1"/>
</dbReference>
<keyword evidence="13" id="KW-1185">Reference proteome</keyword>
<dbReference type="KEGG" id="bid:Bind_3378"/>
<dbReference type="NCBIfam" id="TIGR00987">
    <property type="entry name" value="himA"/>
    <property type="match status" value="1"/>
</dbReference>
<dbReference type="GO" id="GO:0006417">
    <property type="term" value="P:regulation of translation"/>
    <property type="evidence" value="ECO:0007669"/>
    <property type="project" value="UniProtKB-UniRule"/>
</dbReference>
<reference evidence="13" key="1">
    <citation type="submission" date="2008-03" db="EMBL/GenBank/DDBJ databases">
        <title>Complete sequence of chromosome of Beijerinckia indica subsp. indica ATCC 9039.</title>
        <authorList>
            <consortium name="US DOE Joint Genome Institute"/>
            <person name="Copeland A."/>
            <person name="Lucas S."/>
            <person name="Lapidus A."/>
            <person name="Glavina del Rio T."/>
            <person name="Dalin E."/>
            <person name="Tice H."/>
            <person name="Bruce D."/>
            <person name="Goodwin L."/>
            <person name="Pitluck S."/>
            <person name="LaButti K."/>
            <person name="Schmutz J."/>
            <person name="Larimer F."/>
            <person name="Land M."/>
            <person name="Hauser L."/>
            <person name="Kyrpides N."/>
            <person name="Mikhailova N."/>
            <person name="Dunfield P.F."/>
            <person name="Dedysh S.N."/>
            <person name="Liesack W."/>
            <person name="Saw J.H."/>
            <person name="Alam M."/>
            <person name="Chen Y."/>
            <person name="Murrell J.C."/>
            <person name="Richardson P."/>
        </authorList>
    </citation>
    <scope>NUCLEOTIDE SEQUENCE [LARGE SCALE GENOMIC DNA]</scope>
    <source>
        <strain evidence="13">ATCC 9039 / DSM 1715 / NCIMB 8712</strain>
    </source>
</reference>
<dbReference type="InterPro" id="IPR005684">
    <property type="entry name" value="IHF_alpha"/>
</dbReference>
<dbReference type="GO" id="GO:0009893">
    <property type="term" value="P:positive regulation of metabolic process"/>
    <property type="evidence" value="ECO:0007669"/>
    <property type="project" value="UniProtKB-ARBA"/>
</dbReference>
<dbReference type="OrthoDB" id="9797747at2"/>
<keyword evidence="7 8" id="KW-0233">DNA recombination</keyword>
<evidence type="ECO:0000256" key="9">
    <source>
        <dbReference type="RuleBase" id="RU003939"/>
    </source>
</evidence>
<dbReference type="Gene3D" id="4.10.520.10">
    <property type="entry name" value="IHF-like DNA-binding proteins"/>
    <property type="match status" value="1"/>
</dbReference>
<dbReference type="GO" id="GO:0003677">
    <property type="term" value="F:DNA binding"/>
    <property type="evidence" value="ECO:0007669"/>
    <property type="project" value="UniProtKB-UniRule"/>
</dbReference>
<name>B2IEJ3_BEII9</name>
<comment type="function">
    <text evidence="8 10">This protein is one of the two subunits of integration host factor, a specific DNA-binding protein that functions in genetic recombination as well as in transcriptional and translational control.</text>
</comment>
<dbReference type="SUPFAM" id="SSF47729">
    <property type="entry name" value="IHF-like DNA-binding proteins"/>
    <property type="match status" value="1"/>
</dbReference>
<keyword evidence="6 8" id="KW-0804">Transcription</keyword>
<evidence type="ECO:0000256" key="10">
    <source>
        <dbReference type="RuleBase" id="RU004485"/>
    </source>
</evidence>
<accession>B2IEJ3</accession>
<dbReference type="InterPro" id="IPR010992">
    <property type="entry name" value="IHF-like_DNA-bd_dom_sf"/>
</dbReference>
<dbReference type="HOGENOM" id="CLU_105066_1_1_5"/>
<dbReference type="AlphaFoldDB" id="B2IEJ3"/>
<evidence type="ECO:0000256" key="1">
    <source>
        <dbReference type="ARBA" id="ARBA00010529"/>
    </source>
</evidence>
<dbReference type="PROSITE" id="PS00045">
    <property type="entry name" value="HISTONE_LIKE"/>
    <property type="match status" value="1"/>
</dbReference>
<dbReference type="NCBIfam" id="NF001401">
    <property type="entry name" value="PRK00285.1"/>
    <property type="match status" value="1"/>
</dbReference>
<evidence type="ECO:0000256" key="8">
    <source>
        <dbReference type="HAMAP-Rule" id="MF_00380"/>
    </source>
</evidence>
<evidence type="ECO:0000256" key="5">
    <source>
        <dbReference type="ARBA" id="ARBA00023125"/>
    </source>
</evidence>
<feature type="region of interest" description="Disordered" evidence="11">
    <location>
        <begin position="1"/>
        <end position="25"/>
    </location>
</feature>
<dbReference type="InterPro" id="IPR020816">
    <property type="entry name" value="Histone-like_DNA-bd_CS"/>
</dbReference>
<dbReference type="HAMAP" id="MF_00380">
    <property type="entry name" value="IHF_alpha"/>
    <property type="match status" value="1"/>
</dbReference>
<reference evidence="12 13" key="2">
    <citation type="journal article" date="2010" name="J. Bacteriol.">
        <title>Complete genome sequence of Beijerinckia indica subsp. indica.</title>
        <authorList>
            <person name="Tamas I."/>
            <person name="Dedysh S.N."/>
            <person name="Liesack W."/>
            <person name="Stott M.B."/>
            <person name="Alam M."/>
            <person name="Murrell J.C."/>
            <person name="Dunfield P.F."/>
        </authorList>
    </citation>
    <scope>NUCLEOTIDE SEQUENCE [LARGE SCALE GENOMIC DNA]</scope>
    <source>
        <strain evidence="13">ATCC 9039 / DSM 1715 / NCIMB 8712</strain>
    </source>
</reference>
<dbReference type="InterPro" id="IPR000119">
    <property type="entry name" value="Hist_DNA-bd"/>
</dbReference>
<protein>
    <recommendedName>
        <fullName evidence="2 8">Integration host factor subunit alpha</fullName>
        <shortName evidence="8">IHF-alpha</shortName>
    </recommendedName>
</protein>
<dbReference type="RefSeq" id="WP_012386283.1">
    <property type="nucleotide sequence ID" value="NC_010581.1"/>
</dbReference>
<dbReference type="STRING" id="395963.Bind_3378"/>
<evidence type="ECO:0000256" key="3">
    <source>
        <dbReference type="ARBA" id="ARBA00022845"/>
    </source>
</evidence>
<dbReference type="eggNOG" id="COG0776">
    <property type="taxonomic scope" value="Bacteria"/>
</dbReference>
<comment type="similarity">
    <text evidence="1 8 9">Belongs to the bacterial histone-like protein family.</text>
</comment>
<dbReference type="EMBL" id="CP001016">
    <property type="protein sequence ID" value="ACB96935.1"/>
    <property type="molecule type" value="Genomic_DNA"/>
</dbReference>
<dbReference type="CDD" id="cd13835">
    <property type="entry name" value="IHF_A"/>
    <property type="match status" value="1"/>
</dbReference>
<evidence type="ECO:0000256" key="4">
    <source>
        <dbReference type="ARBA" id="ARBA00023015"/>
    </source>
</evidence>
<dbReference type="PRINTS" id="PR01727">
    <property type="entry name" value="DNABINDINGHU"/>
</dbReference>
<keyword evidence="3 8" id="KW-0810">Translation regulation</keyword>
<evidence type="ECO:0000256" key="2">
    <source>
        <dbReference type="ARBA" id="ARBA00018329"/>
    </source>
</evidence>
<evidence type="ECO:0000256" key="11">
    <source>
        <dbReference type="SAM" id="MobiDB-lite"/>
    </source>
</evidence>